<dbReference type="InterPro" id="IPR045175">
    <property type="entry name" value="M28_fam"/>
</dbReference>
<feature type="binding site" evidence="7">
    <location>
        <position position="321"/>
    </location>
    <ligand>
        <name>Zn(2+)</name>
        <dbReference type="ChEBI" id="CHEBI:29105"/>
        <label>1</label>
    </ligand>
</feature>
<keyword evidence="3 7" id="KW-0479">Metal-binding</keyword>
<evidence type="ECO:0000256" key="8">
    <source>
        <dbReference type="PIRSR" id="PIRSR036685-2"/>
    </source>
</evidence>
<evidence type="ECO:0000256" key="2">
    <source>
        <dbReference type="ARBA" id="ARBA00022670"/>
    </source>
</evidence>
<dbReference type="AlphaFoldDB" id="E3FEY6"/>
<feature type="binding site" evidence="7">
    <location>
        <position position="241"/>
    </location>
    <ligand>
        <name>Zn(2+)</name>
        <dbReference type="ChEBI" id="CHEBI:29105"/>
        <label>1</label>
    </ligand>
</feature>
<name>E3FEY6_STIAD</name>
<dbReference type="KEGG" id="sur:STAUR_2363"/>
<keyword evidence="2" id="KW-0645">Protease</keyword>
<evidence type="ECO:0000256" key="1">
    <source>
        <dbReference type="ARBA" id="ARBA00022438"/>
    </source>
</evidence>
<dbReference type="MEROPS" id="M28.002"/>
<comment type="cofactor">
    <cofactor evidence="7">
        <name>Zn(2+)</name>
        <dbReference type="ChEBI" id="CHEBI:29105"/>
    </cofactor>
    <text evidence="7">Binds 2 Zn(2+) ions per subunit.</text>
</comment>
<dbReference type="PANTHER" id="PTHR12147:SF56">
    <property type="entry name" value="AMINOPEPTIDASE YDR415C-RELATED"/>
    <property type="match status" value="1"/>
</dbReference>
<dbReference type="GO" id="GO:0006508">
    <property type="term" value="P:proteolysis"/>
    <property type="evidence" value="ECO:0007669"/>
    <property type="project" value="UniProtKB-KW"/>
</dbReference>
<dbReference type="GO" id="GO:0046872">
    <property type="term" value="F:metal ion binding"/>
    <property type="evidence" value="ECO:0007669"/>
    <property type="project" value="UniProtKB-KW"/>
</dbReference>
<feature type="domain" description="Peptidase M28" evidence="9">
    <location>
        <begin position="221"/>
        <end position="416"/>
    </location>
</feature>
<evidence type="ECO:0000256" key="7">
    <source>
        <dbReference type="PIRSR" id="PIRSR036685-1"/>
    </source>
</evidence>
<evidence type="ECO:0000313" key="10">
    <source>
        <dbReference type="EMBL" id="ADO70167.1"/>
    </source>
</evidence>
<dbReference type="eggNOG" id="COG2234">
    <property type="taxonomic scope" value="Bacteria"/>
</dbReference>
<evidence type="ECO:0000313" key="11">
    <source>
        <dbReference type="Proteomes" id="UP000001351"/>
    </source>
</evidence>
<keyword evidence="4" id="KW-0732">Signal</keyword>
<feature type="binding site" evidence="7">
    <location>
        <position position="294"/>
    </location>
    <ligand>
        <name>Zn(2+)</name>
        <dbReference type="ChEBI" id="CHEBI:29105"/>
        <label>2</label>
        <note>catalytic</note>
    </ligand>
</feature>
<dbReference type="STRING" id="378806.STAUR_2363"/>
<dbReference type="HOGENOM" id="CLU_025866_2_1_7"/>
<keyword evidence="8" id="KW-1015">Disulfide bond</keyword>
<keyword evidence="1 10" id="KW-0031">Aminopeptidase</keyword>
<dbReference type="PANTHER" id="PTHR12147">
    <property type="entry name" value="METALLOPEPTIDASE M28 FAMILY MEMBER"/>
    <property type="match status" value="1"/>
</dbReference>
<sequence>MSLLESSQSPPWGAIHRITAEEHSMRTKQLGAIALWLAFATPAFAGNTDTDTEVWITVGTDALEPVRASLLREGTVLPAVAHEKDGVAVMHMRESQLDKLSAVIHSKLNRCAGFMAHENEAQAREALEHLTPQEAAPSLVSYTIDNPTAAKSLVGAVTESGIRSTITSLSTNFTSRRYTLASGKQAATWLKDRWTALANGRSDISVELYTHSSTVSPQPSVILTLQGTSTTSNEVIVLGGHLDSINGSSSSASAPGADDDASGVASITEVIRVIVAKGYRPLRTVKFMAYAAEEGGLRGSKDIAAKYKSTGVNVVGVLQLDMTNYRGSTPHIVLVSDYTNAAQNTFLTNLVGQYVPETVLGTTRCGYACSDHASWHNQGYPASIPFEAILGQDNPTIHTSSDTLAQSAGSAQNSVKFTQLAAAYVAELAKGTVTVP</sequence>
<evidence type="ECO:0000256" key="6">
    <source>
        <dbReference type="ARBA" id="ARBA00022833"/>
    </source>
</evidence>
<feature type="disulfide bond" evidence="8">
    <location>
        <begin position="365"/>
        <end position="369"/>
    </location>
</feature>
<accession>E3FEY6</accession>
<dbReference type="PIRSF" id="PIRSF036685">
    <property type="entry name" value="BacLeuNPeptidase"/>
    <property type="match status" value="1"/>
</dbReference>
<feature type="binding site" evidence="7">
    <location>
        <position position="398"/>
    </location>
    <ligand>
        <name>Zn(2+)</name>
        <dbReference type="ChEBI" id="CHEBI:29105"/>
        <label>2</label>
        <note>catalytic</note>
    </ligand>
</feature>
<dbReference type="GO" id="GO:0008235">
    <property type="term" value="F:metalloexopeptidase activity"/>
    <property type="evidence" value="ECO:0007669"/>
    <property type="project" value="InterPro"/>
</dbReference>
<keyword evidence="5 10" id="KW-0378">Hydrolase</keyword>
<dbReference type="InterPro" id="IPR007484">
    <property type="entry name" value="Peptidase_M28"/>
</dbReference>
<dbReference type="EMBL" id="CP002271">
    <property type="protein sequence ID" value="ADO70167.1"/>
    <property type="molecule type" value="Genomic_DNA"/>
</dbReference>
<evidence type="ECO:0000259" key="9">
    <source>
        <dbReference type="Pfam" id="PF04389"/>
    </source>
</evidence>
<dbReference type="Gene3D" id="3.40.630.10">
    <property type="entry name" value="Zn peptidases"/>
    <property type="match status" value="1"/>
</dbReference>
<keyword evidence="6 7" id="KW-0862">Zinc</keyword>
<reference evidence="10 11" key="1">
    <citation type="journal article" date="2011" name="Mol. Biol. Evol.">
        <title>Comparative genomic analysis of fruiting body formation in Myxococcales.</title>
        <authorList>
            <person name="Huntley S."/>
            <person name="Hamann N."/>
            <person name="Wegener-Feldbrugge S."/>
            <person name="Treuner-Lange A."/>
            <person name="Kube M."/>
            <person name="Reinhardt R."/>
            <person name="Klages S."/>
            <person name="Muller R."/>
            <person name="Ronning C.M."/>
            <person name="Nierman W.C."/>
            <person name="Sogaard-Andersen L."/>
        </authorList>
    </citation>
    <scope>NUCLEOTIDE SEQUENCE [LARGE SCALE GENOMIC DNA]</scope>
    <source>
        <strain evidence="10 11">DW4/3-1</strain>
    </source>
</reference>
<proteinExistence type="predicted"/>
<dbReference type="Proteomes" id="UP000001351">
    <property type="component" value="Chromosome"/>
</dbReference>
<gene>
    <name evidence="10" type="ordered locus">STAUR_2363</name>
</gene>
<keyword evidence="11" id="KW-1185">Reference proteome</keyword>
<organism evidence="10 11">
    <name type="scientific">Stigmatella aurantiaca (strain DW4/3-1)</name>
    <dbReference type="NCBI Taxonomy" id="378806"/>
    <lineage>
        <taxon>Bacteria</taxon>
        <taxon>Pseudomonadati</taxon>
        <taxon>Myxococcota</taxon>
        <taxon>Myxococcia</taxon>
        <taxon>Myxococcales</taxon>
        <taxon>Cystobacterineae</taxon>
        <taxon>Archangiaceae</taxon>
        <taxon>Stigmatella</taxon>
    </lineage>
</organism>
<dbReference type="GO" id="GO:0004177">
    <property type="term" value="F:aminopeptidase activity"/>
    <property type="evidence" value="ECO:0007669"/>
    <property type="project" value="UniProtKB-KW"/>
</dbReference>
<protein>
    <submittedName>
        <fullName evidence="10">Bacterial leucyl aminopeptidase</fullName>
        <ecNumber evidence="10">3.4.11.10</ecNumber>
    </submittedName>
</protein>
<dbReference type="EC" id="3.4.11.10" evidence="10"/>
<dbReference type="SUPFAM" id="SSF53187">
    <property type="entry name" value="Zn-dependent exopeptidases"/>
    <property type="match status" value="1"/>
</dbReference>
<feature type="binding site" evidence="7">
    <location>
        <position position="259"/>
    </location>
    <ligand>
        <name>Zn(2+)</name>
        <dbReference type="ChEBI" id="CHEBI:29105"/>
        <label>1</label>
    </ligand>
</feature>
<evidence type="ECO:0000256" key="4">
    <source>
        <dbReference type="ARBA" id="ARBA00022729"/>
    </source>
</evidence>
<evidence type="ECO:0000256" key="5">
    <source>
        <dbReference type="ARBA" id="ARBA00022801"/>
    </source>
</evidence>
<dbReference type="InterPro" id="IPR012189">
    <property type="entry name" value="Pept_M28E_Ap1"/>
</dbReference>
<dbReference type="Pfam" id="PF04389">
    <property type="entry name" value="Peptidase_M28"/>
    <property type="match status" value="1"/>
</dbReference>
<evidence type="ECO:0000256" key="3">
    <source>
        <dbReference type="ARBA" id="ARBA00022723"/>
    </source>
</evidence>